<feature type="chain" id="PRO_5047288443" evidence="3">
    <location>
        <begin position="33"/>
        <end position="495"/>
    </location>
</feature>
<dbReference type="Gene3D" id="3.50.80.20">
    <property type="entry name" value="D-Ala-D-Ala carboxypeptidase C, peptidase S13"/>
    <property type="match status" value="1"/>
</dbReference>
<reference evidence="4 5" key="1">
    <citation type="submission" date="2020-08" db="EMBL/GenBank/DDBJ databases">
        <title>A Genomic Blueprint of the Chicken Gut Microbiome.</title>
        <authorList>
            <person name="Gilroy R."/>
            <person name="Ravi A."/>
            <person name="Getino M."/>
            <person name="Pursley I."/>
            <person name="Horton D.L."/>
            <person name="Alikhan N.-F."/>
            <person name="Baker D."/>
            <person name="Gharbi K."/>
            <person name="Hall N."/>
            <person name="Watson M."/>
            <person name="Adriaenssens E.M."/>
            <person name="Foster-Nyarko E."/>
            <person name="Jarju S."/>
            <person name="Secka A."/>
            <person name="Antonio M."/>
            <person name="Oren A."/>
            <person name="Chaudhuri R."/>
            <person name="La Ragione R.M."/>
            <person name="Hildebrand F."/>
            <person name="Pallen M.J."/>
        </authorList>
    </citation>
    <scope>NUCLEOTIDE SEQUENCE [LARGE SCALE GENOMIC DNA]</scope>
    <source>
        <strain evidence="4 5">Sa2YVA2</strain>
    </source>
</reference>
<organism evidence="4 5">
    <name type="scientific">Sporosarcina quadrami</name>
    <dbReference type="NCBI Taxonomy" id="2762234"/>
    <lineage>
        <taxon>Bacteria</taxon>
        <taxon>Bacillati</taxon>
        <taxon>Bacillota</taxon>
        <taxon>Bacilli</taxon>
        <taxon>Bacillales</taxon>
        <taxon>Caryophanaceae</taxon>
        <taxon>Sporosarcina</taxon>
    </lineage>
</organism>
<dbReference type="EC" id="3.4.16.4" evidence="4"/>
<gene>
    <name evidence="4" type="primary">dacB</name>
    <name evidence="4" type="ORF">H9649_01710</name>
</gene>
<keyword evidence="2 4" id="KW-0378">Hydrolase</keyword>
<keyword evidence="4" id="KW-0121">Carboxypeptidase</keyword>
<feature type="signal peptide" evidence="3">
    <location>
        <begin position="1"/>
        <end position="32"/>
    </location>
</feature>
<evidence type="ECO:0000313" key="4">
    <source>
        <dbReference type="EMBL" id="MBD7983282.1"/>
    </source>
</evidence>
<dbReference type="PANTHER" id="PTHR30023:SF0">
    <property type="entry name" value="PENICILLIN-SENSITIVE CARBOXYPEPTIDASE A"/>
    <property type="match status" value="1"/>
</dbReference>
<dbReference type="NCBIfam" id="TIGR00666">
    <property type="entry name" value="PBP4"/>
    <property type="match status" value="1"/>
</dbReference>
<proteinExistence type="inferred from homology"/>
<evidence type="ECO:0000313" key="5">
    <source>
        <dbReference type="Proteomes" id="UP000626786"/>
    </source>
</evidence>
<dbReference type="SUPFAM" id="SSF56601">
    <property type="entry name" value="beta-lactamase/transpeptidase-like"/>
    <property type="match status" value="1"/>
</dbReference>
<dbReference type="RefSeq" id="WP_191692912.1">
    <property type="nucleotide sequence ID" value="NZ_JACSQN010000001.1"/>
</dbReference>
<sequence length="495" mass="53459">MFLRKSAMVFMAVVMSLAAVFTVLPVQSEVHASSPYESLEKKINVLLSDASMNSVISSVAIRKASTGEIIYEANADRKVTPASTLKLLTSAAALETLGEEYRFTTELLTDGNVVNGVLNGNLYLRGQGDPTLLKSDLDKFATQLSAIGIKKVNGHLIGDDTWFDSVRLSPSIEKNDETHYYAAQISGLTLSPNNDYDAGTVIVNAKPTKNGYKAKVSMSPETNIVSIVNKSKTVAKGNRNTLTIKRQPGTNKIVITGNVPVGSSGKREWVTVSNPTAYTLDVLKKSLSSKGIKFAPSTQVLRRQAPASAEVLVTKQSMPLKSLMRPFMKLSNNTHAETLAKTMGKHVYADGSWDAGLQVMREYAKSIGLNSAEWTFEDASGMSHKNKVSSAQLTELLYLVRNAPWYGSFVQGLPVSGMPERFIGGTLKNRLSGSAVKGKVIAKTGSLNHVNSLAGYVETAEGETLIFSILTQNQKKSTIPTLDRIANVIVTTSTK</sequence>
<dbReference type="PRINTS" id="PR00922">
    <property type="entry name" value="DADACBPTASE3"/>
</dbReference>
<dbReference type="Pfam" id="PF02113">
    <property type="entry name" value="Peptidase_S13"/>
    <property type="match status" value="1"/>
</dbReference>
<accession>A0ABR8U5H3</accession>
<comment type="caution">
    <text evidence="4">The sequence shown here is derived from an EMBL/GenBank/DDBJ whole genome shotgun (WGS) entry which is preliminary data.</text>
</comment>
<name>A0ABR8U5H3_9BACL</name>
<keyword evidence="5" id="KW-1185">Reference proteome</keyword>
<evidence type="ECO:0000256" key="1">
    <source>
        <dbReference type="ARBA" id="ARBA00006096"/>
    </source>
</evidence>
<dbReference type="InterPro" id="IPR012338">
    <property type="entry name" value="Beta-lactam/transpept-like"/>
</dbReference>
<protein>
    <submittedName>
        <fullName evidence="4">D-alanyl-D-alanine carboxypeptidase/D-alanyl-D-alanine-endopeptidase</fullName>
        <ecNumber evidence="4">3.4.16.4</ecNumber>
    </submittedName>
</protein>
<dbReference type="EMBL" id="JACSQN010000001">
    <property type="protein sequence ID" value="MBD7983282.1"/>
    <property type="molecule type" value="Genomic_DNA"/>
</dbReference>
<evidence type="ECO:0000256" key="2">
    <source>
        <dbReference type="ARBA" id="ARBA00022801"/>
    </source>
</evidence>
<comment type="similarity">
    <text evidence="1">Belongs to the peptidase S13 family.</text>
</comment>
<dbReference type="PANTHER" id="PTHR30023">
    <property type="entry name" value="D-ALANYL-D-ALANINE CARBOXYPEPTIDASE"/>
    <property type="match status" value="1"/>
</dbReference>
<dbReference type="Gene3D" id="3.40.710.10">
    <property type="entry name" value="DD-peptidase/beta-lactamase superfamily"/>
    <property type="match status" value="1"/>
</dbReference>
<keyword evidence="3" id="KW-0732">Signal</keyword>
<evidence type="ECO:0000256" key="3">
    <source>
        <dbReference type="SAM" id="SignalP"/>
    </source>
</evidence>
<keyword evidence="4" id="KW-0645">Protease</keyword>
<dbReference type="GO" id="GO:0009002">
    <property type="term" value="F:serine-type D-Ala-D-Ala carboxypeptidase activity"/>
    <property type="evidence" value="ECO:0007669"/>
    <property type="project" value="UniProtKB-EC"/>
</dbReference>
<dbReference type="InterPro" id="IPR000667">
    <property type="entry name" value="Peptidase_S13"/>
</dbReference>
<dbReference type="Proteomes" id="UP000626786">
    <property type="component" value="Unassembled WGS sequence"/>
</dbReference>